<organism evidence="6 7">
    <name type="scientific">Erwinia persicina</name>
    <dbReference type="NCBI Taxonomy" id="55211"/>
    <lineage>
        <taxon>Bacteria</taxon>
        <taxon>Pseudomonadati</taxon>
        <taxon>Pseudomonadota</taxon>
        <taxon>Gammaproteobacteria</taxon>
        <taxon>Enterobacterales</taxon>
        <taxon>Erwiniaceae</taxon>
        <taxon>Erwinia</taxon>
    </lineage>
</organism>
<dbReference type="SMART" id="SM00421">
    <property type="entry name" value="HTH_LUXR"/>
    <property type="match status" value="1"/>
</dbReference>
<accession>A0A4U3FF61</accession>
<dbReference type="PANTHER" id="PTHR44688:SF16">
    <property type="entry name" value="DNA-BINDING TRANSCRIPTIONAL ACTIVATOR DEVR_DOSR"/>
    <property type="match status" value="1"/>
</dbReference>
<dbReference type="RefSeq" id="WP_062744027.1">
    <property type="nucleotide sequence ID" value="NZ_JACYMQ010000009.1"/>
</dbReference>
<keyword evidence="1" id="KW-0805">Transcription regulation</keyword>
<dbReference type="Proteomes" id="UP000661012">
    <property type="component" value="Unassembled WGS sequence"/>
</dbReference>
<dbReference type="EMBL" id="JACYNN010000012">
    <property type="protein sequence ID" value="MBD8107914.1"/>
    <property type="molecule type" value="Genomic_DNA"/>
</dbReference>
<feature type="domain" description="HTH luxR-type" evidence="4">
    <location>
        <begin position="126"/>
        <end position="191"/>
    </location>
</feature>
<evidence type="ECO:0000313" key="6">
    <source>
        <dbReference type="EMBL" id="TKJ92493.1"/>
    </source>
</evidence>
<dbReference type="PANTHER" id="PTHR44688">
    <property type="entry name" value="DNA-BINDING TRANSCRIPTIONAL ACTIVATOR DEVR_DOSR"/>
    <property type="match status" value="1"/>
</dbReference>
<name>A0A4U3FF61_9GAMM</name>
<dbReference type="Proteomes" id="UP000306393">
    <property type="component" value="Unassembled WGS sequence"/>
</dbReference>
<dbReference type="InterPro" id="IPR000792">
    <property type="entry name" value="Tscrpt_reg_LuxR_C"/>
</dbReference>
<dbReference type="CDD" id="cd06170">
    <property type="entry name" value="LuxR_C_like"/>
    <property type="match status" value="1"/>
</dbReference>
<evidence type="ECO:0000313" key="8">
    <source>
        <dbReference type="Proteomes" id="UP000661012"/>
    </source>
</evidence>
<dbReference type="SUPFAM" id="SSF46894">
    <property type="entry name" value="C-terminal effector domain of the bipartite response regulators"/>
    <property type="match status" value="1"/>
</dbReference>
<dbReference type="EMBL" id="QGAC01000005">
    <property type="protein sequence ID" value="TKJ92493.1"/>
    <property type="molecule type" value="Genomic_DNA"/>
</dbReference>
<evidence type="ECO:0000256" key="3">
    <source>
        <dbReference type="ARBA" id="ARBA00023163"/>
    </source>
</evidence>
<dbReference type="InterPro" id="IPR036388">
    <property type="entry name" value="WH-like_DNA-bd_sf"/>
</dbReference>
<proteinExistence type="predicted"/>
<dbReference type="AlphaFoldDB" id="A0A4U3FF61"/>
<dbReference type="GO" id="GO:0006355">
    <property type="term" value="P:regulation of DNA-templated transcription"/>
    <property type="evidence" value="ECO:0007669"/>
    <property type="project" value="InterPro"/>
</dbReference>
<dbReference type="STRING" id="1219360.GCA_001571305_01540"/>
<dbReference type="GO" id="GO:0003677">
    <property type="term" value="F:DNA binding"/>
    <property type="evidence" value="ECO:0007669"/>
    <property type="project" value="UniProtKB-KW"/>
</dbReference>
<evidence type="ECO:0000256" key="1">
    <source>
        <dbReference type="ARBA" id="ARBA00023015"/>
    </source>
</evidence>
<protein>
    <submittedName>
        <fullName evidence="6">Helix-turn-helix transcriptional regulator</fullName>
    </submittedName>
</protein>
<reference evidence="5 8" key="2">
    <citation type="journal article" date="2020" name="FEMS Microbiol. Ecol.">
        <title>Temporal dynamics of bacterial communities during seed development and maturation.</title>
        <authorList>
            <person name="Chesneau G."/>
            <person name="Torres-Cortes G."/>
            <person name="Briand M."/>
            <person name="Darrasse A."/>
            <person name="Preveaux A."/>
            <person name="Marais C."/>
            <person name="Jacques M.A."/>
            <person name="Shade A."/>
            <person name="Barret M."/>
        </authorList>
    </citation>
    <scope>NUCLEOTIDE SEQUENCE [LARGE SCALE GENOMIC DNA]</scope>
    <source>
        <strain evidence="5 8">CFBP13732</strain>
    </source>
</reference>
<dbReference type="Gene3D" id="1.10.10.10">
    <property type="entry name" value="Winged helix-like DNA-binding domain superfamily/Winged helix DNA-binding domain"/>
    <property type="match status" value="1"/>
</dbReference>
<evidence type="ECO:0000256" key="2">
    <source>
        <dbReference type="ARBA" id="ARBA00023125"/>
    </source>
</evidence>
<keyword evidence="8" id="KW-1185">Reference proteome</keyword>
<dbReference type="Pfam" id="PF00196">
    <property type="entry name" value="GerE"/>
    <property type="match status" value="1"/>
</dbReference>
<keyword evidence="3" id="KW-0804">Transcription</keyword>
<dbReference type="PRINTS" id="PR00038">
    <property type="entry name" value="HTHLUXR"/>
</dbReference>
<dbReference type="PROSITE" id="PS50043">
    <property type="entry name" value="HTH_LUXR_2"/>
    <property type="match status" value="1"/>
</dbReference>
<keyword evidence="2" id="KW-0238">DNA-binding</keyword>
<dbReference type="OrthoDB" id="9796655at2"/>
<evidence type="ECO:0000313" key="5">
    <source>
        <dbReference type="EMBL" id="MBD8107914.1"/>
    </source>
</evidence>
<comment type="caution">
    <text evidence="6">The sequence shown here is derived from an EMBL/GenBank/DDBJ whole genome shotgun (WGS) entry which is preliminary data.</text>
</comment>
<dbReference type="InterPro" id="IPR016032">
    <property type="entry name" value="Sig_transdc_resp-reg_C-effctor"/>
</dbReference>
<reference evidence="6 7" key="1">
    <citation type="journal article" date="2019" name="Sci. Rep.">
        <title>Differences in resource use lead to coexistence of seed-transmitted microbial populations.</title>
        <authorList>
            <person name="Torres-Cortes G."/>
            <person name="Garcia B.J."/>
            <person name="Compant S."/>
            <person name="Rezki S."/>
            <person name="Jones P."/>
            <person name="Preveaux A."/>
            <person name="Briand M."/>
            <person name="Roulet A."/>
            <person name="Bouchez O."/>
            <person name="Jacobson D."/>
            <person name="Barret M."/>
        </authorList>
    </citation>
    <scope>NUCLEOTIDE SEQUENCE [LARGE SCALE GENOMIC DNA]</scope>
    <source>
        <strain evidence="6 7">CFBP13511</strain>
    </source>
</reference>
<evidence type="ECO:0000313" key="7">
    <source>
        <dbReference type="Proteomes" id="UP000306393"/>
    </source>
</evidence>
<gene>
    <name evidence="6" type="ORF">EpCFBP13511_06720</name>
    <name evidence="5" type="ORF">IFT93_16060</name>
</gene>
<sequence>MKSHIDIVILDNDQYFSQGLEALLASYFIRVGCTTAFLPAQHYWKADLVFQQQNLNQTAQYCHRQPAHYQSLITIQEPVPPGYRQRLVPCLSEKSVINRLISTGALLNEVERIMKHDTPAAQPWACPRCALTLTLREKQVLLAIRRAQSPGQIATELKLSVKTISAHKWSAMKKLGFKRNTELLNWLRQGDLRDELSTLL</sequence>
<evidence type="ECO:0000259" key="4">
    <source>
        <dbReference type="PROSITE" id="PS50043"/>
    </source>
</evidence>